<keyword evidence="1" id="KW-0175">Coiled coil</keyword>
<dbReference type="Proteomes" id="UP000812966">
    <property type="component" value="Unassembled WGS sequence"/>
</dbReference>
<accession>A0A8K0JNM8</accession>
<proteinExistence type="predicted"/>
<dbReference type="AlphaFoldDB" id="A0A8K0JNM8"/>
<comment type="caution">
    <text evidence="2">The sequence shown here is derived from an EMBL/GenBank/DDBJ whole genome shotgun (WGS) entry which is preliminary data.</text>
</comment>
<reference evidence="2" key="1">
    <citation type="submission" date="2020-04" db="EMBL/GenBank/DDBJ databases">
        <title>Analysis of mating type loci in Filobasidium floriforme.</title>
        <authorList>
            <person name="Nowrousian M."/>
        </authorList>
    </citation>
    <scope>NUCLEOTIDE SEQUENCE</scope>
    <source>
        <strain evidence="2">CBS 6242</strain>
    </source>
</reference>
<feature type="coiled-coil region" evidence="1">
    <location>
        <begin position="90"/>
        <end position="117"/>
    </location>
</feature>
<organism evidence="2 3">
    <name type="scientific">Filobasidium floriforme</name>
    <dbReference type="NCBI Taxonomy" id="5210"/>
    <lineage>
        <taxon>Eukaryota</taxon>
        <taxon>Fungi</taxon>
        <taxon>Dikarya</taxon>
        <taxon>Basidiomycota</taxon>
        <taxon>Agaricomycotina</taxon>
        <taxon>Tremellomycetes</taxon>
        <taxon>Filobasidiales</taxon>
        <taxon>Filobasidiaceae</taxon>
        <taxon>Filobasidium</taxon>
    </lineage>
</organism>
<evidence type="ECO:0000256" key="1">
    <source>
        <dbReference type="SAM" id="Coils"/>
    </source>
</evidence>
<protein>
    <submittedName>
        <fullName evidence="2">Uncharacterized protein</fullName>
    </submittedName>
</protein>
<dbReference type="EMBL" id="JABELV010000042">
    <property type="protein sequence ID" value="KAG7561957.1"/>
    <property type="molecule type" value="Genomic_DNA"/>
</dbReference>
<keyword evidence="3" id="KW-1185">Reference proteome</keyword>
<sequence length="412" mass="46611">MKLAVIEYVFEKIWGERFTYLSFPFFVSTVSTPASLKRAIDTTDDSTEQQPVNKKRCFESHDQSSENDTKYDIAVLNNNNVSATKSVFDIGLLQNQIEAQKGEIQALRAALTRAQAHSTRVDDLLTESRQRLEVVSAELEVKRALADGTNRLYAELRDTELPAVQAQLKEKSVENSRLRQERSAATLLVPEAANTEEDYLRDVRELNQKIVDLAHQMVKRDDIAKSAAGTLRQKRDTYQDWCVELLWCEVFSDFCPGLGRICASVLEQVASKIPPLHRTVWKATTFTCIEKMVDLDKLIKATITQAVRGDELAQKINKETRRSLDEIIESAVRIHFSMAKEGKNTRVLYAFANTPAIYAPAEMEIAQRRRITSEIIVDESYKVERPLLVRSCLSFGFAGSAGIEQKCLVLLE</sequence>
<evidence type="ECO:0000313" key="2">
    <source>
        <dbReference type="EMBL" id="KAG7561957.1"/>
    </source>
</evidence>
<gene>
    <name evidence="2" type="ORF">FFLO_02597</name>
</gene>
<name>A0A8K0JNM8_9TREE</name>
<evidence type="ECO:0000313" key="3">
    <source>
        <dbReference type="Proteomes" id="UP000812966"/>
    </source>
</evidence>